<dbReference type="RefSeq" id="WP_170879052.1">
    <property type="nucleotide sequence ID" value="NZ_FTMD01000003.1"/>
</dbReference>
<evidence type="ECO:0000313" key="1">
    <source>
        <dbReference type="EMBL" id="SIQ21545.1"/>
    </source>
</evidence>
<reference evidence="2" key="1">
    <citation type="submission" date="2017-01" db="EMBL/GenBank/DDBJ databases">
        <authorList>
            <person name="Varghese N."/>
            <person name="Submissions S."/>
        </authorList>
    </citation>
    <scope>NUCLEOTIDE SEQUENCE [LARGE SCALE GENOMIC DNA]</scope>
    <source>
        <strain evidence="2">ATCC 51758</strain>
    </source>
</reference>
<sequence>MEIEYLEYECEVIDLDDTAARNGDAQVEEAAAEAVFASWFTDWRSRSAPEASTGAD</sequence>
<accession>A0A1N6QY83</accession>
<organism evidence="1 2">
    <name type="scientific">Aromatoleum tolulyticum</name>
    <dbReference type="NCBI Taxonomy" id="34027"/>
    <lineage>
        <taxon>Bacteria</taxon>
        <taxon>Pseudomonadati</taxon>
        <taxon>Pseudomonadota</taxon>
        <taxon>Betaproteobacteria</taxon>
        <taxon>Rhodocyclales</taxon>
        <taxon>Rhodocyclaceae</taxon>
        <taxon>Aromatoleum</taxon>
    </lineage>
</organism>
<proteinExistence type="predicted"/>
<dbReference type="STRING" id="34027.SAMN05421829_10317"/>
<protein>
    <submittedName>
        <fullName evidence="1">Uncharacterized protein</fullName>
    </submittedName>
</protein>
<keyword evidence="2" id="KW-1185">Reference proteome</keyword>
<name>A0A1N6QY83_9RHOO</name>
<dbReference type="AlphaFoldDB" id="A0A1N6QY83"/>
<gene>
    <name evidence="1" type="ORF">SAMN05421829_10317</name>
</gene>
<dbReference type="Proteomes" id="UP000186819">
    <property type="component" value="Unassembled WGS sequence"/>
</dbReference>
<dbReference type="EMBL" id="FTMD01000003">
    <property type="protein sequence ID" value="SIQ21545.1"/>
    <property type="molecule type" value="Genomic_DNA"/>
</dbReference>
<evidence type="ECO:0000313" key="2">
    <source>
        <dbReference type="Proteomes" id="UP000186819"/>
    </source>
</evidence>